<dbReference type="NCBIfam" id="TIGR02675">
    <property type="entry name" value="tape_meas_nterm"/>
    <property type="match status" value="1"/>
</dbReference>
<feature type="transmembrane region" description="Helical" evidence="1">
    <location>
        <begin position="348"/>
        <end position="371"/>
    </location>
</feature>
<organism evidence="3 4">
    <name type="scientific">Virgibacillus halodenitrificans</name>
    <name type="common">Bacillus halodenitrificans</name>
    <dbReference type="NCBI Taxonomy" id="1482"/>
    <lineage>
        <taxon>Bacteria</taxon>
        <taxon>Bacillati</taxon>
        <taxon>Bacillota</taxon>
        <taxon>Bacilli</taxon>
        <taxon>Bacillales</taxon>
        <taxon>Bacillaceae</taxon>
        <taxon>Virgibacillus</taxon>
    </lineage>
</organism>
<comment type="caution">
    <text evidence="3">The sequence shown here is derived from an EMBL/GenBank/DDBJ whole genome shotgun (WGS) entry which is preliminary data.</text>
</comment>
<feature type="transmembrane region" description="Helical" evidence="1">
    <location>
        <begin position="488"/>
        <end position="508"/>
    </location>
</feature>
<keyword evidence="1" id="KW-0472">Membrane</keyword>
<dbReference type="EMBL" id="JACWEZ010000027">
    <property type="protein sequence ID" value="MBD1224794.1"/>
    <property type="molecule type" value="Genomic_DNA"/>
</dbReference>
<dbReference type="RefSeq" id="WP_189779433.1">
    <property type="nucleotide sequence ID" value="NZ_JACWEZ010000027.1"/>
</dbReference>
<dbReference type="Proteomes" id="UP000621631">
    <property type="component" value="Unassembled WGS sequence"/>
</dbReference>
<evidence type="ECO:0000259" key="2">
    <source>
        <dbReference type="Pfam" id="PF20155"/>
    </source>
</evidence>
<keyword evidence="1" id="KW-0812">Transmembrane</keyword>
<dbReference type="InterPro" id="IPR013491">
    <property type="entry name" value="Tape_meas_N"/>
</dbReference>
<feature type="domain" description="Tape measure protein N-terminal" evidence="2">
    <location>
        <begin position="60"/>
        <end position="243"/>
    </location>
</feature>
<dbReference type="InterPro" id="IPR053058">
    <property type="entry name" value="Mulikevirus_tape_measure"/>
</dbReference>
<feature type="transmembrane region" description="Helical" evidence="1">
    <location>
        <begin position="318"/>
        <end position="339"/>
    </location>
</feature>
<gene>
    <name evidence="3" type="ORF">IC602_19450</name>
</gene>
<name>A0ABR7VWE6_VIRHA</name>
<reference evidence="3 4" key="1">
    <citation type="submission" date="2020-09" db="EMBL/GenBank/DDBJ databases">
        <title>Draft Genome Sequences of Oil-Oxidizing Bacteria Halomonas titanicae, Marinobacter lutaoensis, and Virgibacillus halodenitrificans Isolated from Highly Saline Environments.</title>
        <authorList>
            <person name="Grouzdev D.S."/>
            <person name="Sokolova D.S."/>
            <person name="Semenova E.M."/>
            <person name="Borzenkov I.A."/>
            <person name="Bidzhieva S.K."/>
            <person name="Poltaraus A.B."/>
            <person name="Nazina T.N."/>
        </authorList>
    </citation>
    <scope>NUCLEOTIDE SEQUENCE [LARGE SCALE GENOMIC DNA]</scope>
    <source>
        <strain evidence="3 4">VKM B-3472D</strain>
    </source>
</reference>
<evidence type="ECO:0000256" key="1">
    <source>
        <dbReference type="SAM" id="Phobius"/>
    </source>
</evidence>
<protein>
    <submittedName>
        <fullName evidence="3">Tape measure protein</fullName>
    </submittedName>
</protein>
<proteinExistence type="predicted"/>
<dbReference type="Pfam" id="PF20155">
    <property type="entry name" value="TMP_3"/>
    <property type="match status" value="1"/>
</dbReference>
<feature type="transmembrane region" description="Helical" evidence="1">
    <location>
        <begin position="290"/>
        <end position="312"/>
    </location>
</feature>
<keyword evidence="1" id="KW-1133">Transmembrane helix</keyword>
<dbReference type="PANTHER" id="PTHR38812:SF2">
    <property type="entry name" value="MU-LIKE PROPHAGE FLUMU PROTEIN GP42"/>
    <property type="match status" value="1"/>
</dbReference>
<feature type="transmembrane region" description="Helical" evidence="1">
    <location>
        <begin position="451"/>
        <end position="468"/>
    </location>
</feature>
<sequence length="765" mass="82217">MAKNAIDIIVNADDRASKKIKGVGNPFENLHNKAKKAMGVIAGIGAVAGAGLGAVAYAGVQMNSTLEQSEARWSTLLKSSEKAEKQMGWMMKYAKQTPFDYQAIDETATALMGMGLGMEEVNKWLPALGDASAVLGGGSETVRGLGMALGQMNAKGKVSAEEMQQLAERGVNAWQMLADGMGMTQGEVRKLSEDGKLLAKDALPLIYEGMQKTFGGGTANLMKSTTGQAMLAKENFTWLAGSLTSGAFNWFGANILPLINSGLESLNNTFSGGILEGFQKLWSSSTKAKVVLLGIAGVINGYLISSLISLVATYGGAIVAFSGFLIAGMAVATLALTIIKYWQPIKTFFINTFGSLFSSFSNFFSGIWALVQPILSQVATFILSKVQQIKTFWNQNWGSIKQAFVNIWNFISGFISTTLNVILSIFNFIFPAIKFIVLSVWENIKGLIDGALKFIMGIVQVFAGLFTGNWSKLWEGIKNMFFGAIQFIWNYVQLFFGVKILGVIGKFAGKAVSFIKGFASKAGSAISSFASKVFSKITSMVSKVLSSIGKWVSNMVGKIDDLVYKFLGKVAKLSTDMALKMGKMWESLKGLAKKGVKMMVDAITGLGSTFLKAGKGLLSAFTDGVKKGIGKAVDAVKGGMKKIRDFLPFSPAKKGALSDLDKSGESFFPTWYNGALKKVPKMARVIGGAMGSLNKEIEQESGMVGLESFSGGRSHVTVTHRHEHSGSVSVNGDSGSETLEFTRDSIQETTETDILDDFRQQVRSR</sequence>
<dbReference type="PANTHER" id="PTHR38812">
    <property type="entry name" value="MU-LIKE PROPHAGE FLUMU PROTEIN GP42"/>
    <property type="match status" value="1"/>
</dbReference>
<evidence type="ECO:0000313" key="4">
    <source>
        <dbReference type="Proteomes" id="UP000621631"/>
    </source>
</evidence>
<accession>A0ABR7VWE6</accession>
<feature type="transmembrane region" description="Helical" evidence="1">
    <location>
        <begin position="407"/>
        <end position="430"/>
    </location>
</feature>
<feature type="transmembrane region" description="Helical" evidence="1">
    <location>
        <begin position="37"/>
        <end position="60"/>
    </location>
</feature>
<evidence type="ECO:0000313" key="3">
    <source>
        <dbReference type="EMBL" id="MBD1224794.1"/>
    </source>
</evidence>
<keyword evidence="4" id="KW-1185">Reference proteome</keyword>